<reference evidence="2" key="1">
    <citation type="submission" date="2023-05" db="EMBL/GenBank/DDBJ databases">
        <authorList>
            <person name="Huff M."/>
        </authorList>
    </citation>
    <scope>NUCLEOTIDE SEQUENCE</scope>
</reference>
<dbReference type="Gene3D" id="3.30.530.20">
    <property type="match status" value="1"/>
</dbReference>
<evidence type="ECO:0000313" key="2">
    <source>
        <dbReference type="EMBL" id="CAI9783678.1"/>
    </source>
</evidence>
<feature type="domain" description="Bet v I/Major latex protein" evidence="1">
    <location>
        <begin position="1"/>
        <end position="147"/>
    </location>
</feature>
<gene>
    <name evidence="2" type="ORF">FPE_LOCUS31199</name>
</gene>
<keyword evidence="3" id="KW-1185">Reference proteome</keyword>
<dbReference type="Proteomes" id="UP000834106">
    <property type="component" value="Chromosome 20"/>
</dbReference>
<dbReference type="SMART" id="SM01037">
    <property type="entry name" value="Bet_v_1"/>
    <property type="match status" value="1"/>
</dbReference>
<proteinExistence type="predicted"/>
<sequence>MRNMKADVVLNIPAKKVWQIYRDNEILSTINPDMLASAEYIEDDGNSGSLRLLKLGPVFSNYVKESTERIEIVEQGRSVTDRVIGGDLIKMYDPYRVIFSFIPIKRKESEKCIAHWKAEFEPLTPTIPPPEEARDAALGFFRCFNKFHPSC</sequence>
<organism evidence="2 3">
    <name type="scientific">Fraxinus pennsylvanica</name>
    <dbReference type="NCBI Taxonomy" id="56036"/>
    <lineage>
        <taxon>Eukaryota</taxon>
        <taxon>Viridiplantae</taxon>
        <taxon>Streptophyta</taxon>
        <taxon>Embryophyta</taxon>
        <taxon>Tracheophyta</taxon>
        <taxon>Spermatophyta</taxon>
        <taxon>Magnoliopsida</taxon>
        <taxon>eudicotyledons</taxon>
        <taxon>Gunneridae</taxon>
        <taxon>Pentapetalae</taxon>
        <taxon>asterids</taxon>
        <taxon>lamiids</taxon>
        <taxon>Lamiales</taxon>
        <taxon>Oleaceae</taxon>
        <taxon>Oleeae</taxon>
        <taxon>Fraxinus</taxon>
    </lineage>
</organism>
<name>A0AAD2A9L3_9LAMI</name>
<dbReference type="EMBL" id="OU503055">
    <property type="protein sequence ID" value="CAI9783678.1"/>
    <property type="molecule type" value="Genomic_DNA"/>
</dbReference>
<dbReference type="AlphaFoldDB" id="A0AAD2A9L3"/>
<protein>
    <recommendedName>
        <fullName evidence="1">Bet v I/Major latex protein domain-containing protein</fullName>
    </recommendedName>
</protein>
<dbReference type="CDD" id="cd07816">
    <property type="entry name" value="Bet_v1-like"/>
    <property type="match status" value="1"/>
</dbReference>
<evidence type="ECO:0000259" key="1">
    <source>
        <dbReference type="SMART" id="SM01037"/>
    </source>
</evidence>
<dbReference type="InterPro" id="IPR000916">
    <property type="entry name" value="Bet_v_I/MLP"/>
</dbReference>
<dbReference type="InterPro" id="IPR023393">
    <property type="entry name" value="START-like_dom_sf"/>
</dbReference>
<dbReference type="PANTHER" id="PTHR31907">
    <property type="entry name" value="MLP-LIKE PROTEIN 423"/>
    <property type="match status" value="1"/>
</dbReference>
<dbReference type="Pfam" id="PF00407">
    <property type="entry name" value="Bet_v_1"/>
    <property type="match status" value="1"/>
</dbReference>
<accession>A0AAD2A9L3</accession>
<dbReference type="SUPFAM" id="SSF55961">
    <property type="entry name" value="Bet v1-like"/>
    <property type="match status" value="1"/>
</dbReference>
<dbReference type="InterPro" id="IPR051761">
    <property type="entry name" value="MLP-like_ligand-binding"/>
</dbReference>
<evidence type="ECO:0000313" key="3">
    <source>
        <dbReference type="Proteomes" id="UP000834106"/>
    </source>
</evidence>
<dbReference type="GO" id="GO:0006952">
    <property type="term" value="P:defense response"/>
    <property type="evidence" value="ECO:0007669"/>
    <property type="project" value="InterPro"/>
</dbReference>